<dbReference type="InterPro" id="IPR005502">
    <property type="entry name" value="Ribosyl_crysJ1"/>
</dbReference>
<keyword evidence="9 12" id="KW-0342">GTP-binding</keyword>
<keyword evidence="7" id="KW-0653">Protein transport</keyword>
<comment type="caution">
    <text evidence="15">The sequence shown here is derived from an EMBL/GenBank/DDBJ whole genome shotgun (WGS) entry which is preliminary data.</text>
</comment>
<dbReference type="Pfam" id="PF03747">
    <property type="entry name" value="ADP_ribosyl_GH"/>
    <property type="match status" value="1"/>
</dbReference>
<organism evidence="15 18">
    <name type="scientific">Rotaria sordida</name>
    <dbReference type="NCBI Taxonomy" id="392033"/>
    <lineage>
        <taxon>Eukaryota</taxon>
        <taxon>Metazoa</taxon>
        <taxon>Spiralia</taxon>
        <taxon>Gnathifera</taxon>
        <taxon>Rotifera</taxon>
        <taxon>Eurotatoria</taxon>
        <taxon>Bdelloidea</taxon>
        <taxon>Philodinida</taxon>
        <taxon>Philodinidae</taxon>
        <taxon>Rotaria</taxon>
    </lineage>
</organism>
<dbReference type="InterPro" id="IPR024156">
    <property type="entry name" value="Small_GTPase_ARF"/>
</dbReference>
<dbReference type="GO" id="GO:0046872">
    <property type="term" value="F:metal ion binding"/>
    <property type="evidence" value="ECO:0007669"/>
    <property type="project" value="UniProtKB-KW"/>
</dbReference>
<evidence type="ECO:0000256" key="3">
    <source>
        <dbReference type="ARBA" id="ARBA00022448"/>
    </source>
</evidence>
<dbReference type="Proteomes" id="UP000663823">
    <property type="component" value="Unassembled WGS sequence"/>
</dbReference>
<dbReference type="OrthoDB" id="410104at2759"/>
<feature type="binding site" evidence="12">
    <location>
        <begin position="90"/>
        <end position="93"/>
    </location>
    <ligand>
        <name>GTP</name>
        <dbReference type="ChEBI" id="CHEBI:37565"/>
    </ligand>
</feature>
<evidence type="ECO:0000256" key="13">
    <source>
        <dbReference type="PIRSR" id="PIRSR606689-2"/>
    </source>
</evidence>
<dbReference type="EMBL" id="CAJOAX010000694">
    <property type="protein sequence ID" value="CAF3636649.1"/>
    <property type="molecule type" value="Genomic_DNA"/>
</dbReference>
<dbReference type="GO" id="GO:0003924">
    <property type="term" value="F:GTPase activity"/>
    <property type="evidence" value="ECO:0007669"/>
    <property type="project" value="InterPro"/>
</dbReference>
<reference evidence="15" key="1">
    <citation type="submission" date="2021-02" db="EMBL/GenBank/DDBJ databases">
        <authorList>
            <person name="Nowell W R."/>
        </authorList>
    </citation>
    <scope>NUCLEOTIDE SEQUENCE</scope>
</reference>
<dbReference type="InterPro" id="IPR006689">
    <property type="entry name" value="Small_GTPase_ARF/SAR"/>
</dbReference>
<dbReference type="PANTHER" id="PTHR11711">
    <property type="entry name" value="ADP RIBOSYLATION FACTOR-RELATED"/>
    <property type="match status" value="1"/>
</dbReference>
<protein>
    <recommendedName>
        <fullName evidence="19">ADP-ribosylation factor</fullName>
    </recommendedName>
</protein>
<feature type="binding site" evidence="12">
    <location>
        <position position="34"/>
    </location>
    <ligand>
        <name>GTP</name>
        <dbReference type="ChEBI" id="CHEBI:37565"/>
    </ligand>
</feature>
<dbReference type="InterPro" id="IPR027417">
    <property type="entry name" value="P-loop_NTPase"/>
</dbReference>
<keyword evidence="4" id="KW-0519">Myristate</keyword>
<evidence type="ECO:0000256" key="1">
    <source>
        <dbReference type="ARBA" id="ARBA00004555"/>
    </source>
</evidence>
<dbReference type="SMART" id="SM00177">
    <property type="entry name" value="ARF"/>
    <property type="match status" value="1"/>
</dbReference>
<dbReference type="GO" id="GO:0015031">
    <property type="term" value="P:protein transport"/>
    <property type="evidence" value="ECO:0007669"/>
    <property type="project" value="UniProtKB-KW"/>
</dbReference>
<dbReference type="Pfam" id="PF00025">
    <property type="entry name" value="Arf"/>
    <property type="match status" value="1"/>
</dbReference>
<dbReference type="EMBL" id="CAJNOU010001449">
    <property type="protein sequence ID" value="CAF1206214.1"/>
    <property type="molecule type" value="Genomic_DNA"/>
</dbReference>
<comment type="cofactor">
    <cofactor evidence="11">
        <name>Mg(2+)</name>
        <dbReference type="ChEBI" id="CHEBI:18420"/>
    </cofactor>
    <text evidence="11">Binds 2 magnesium ions per subunit.</text>
</comment>
<keyword evidence="11" id="KW-0479">Metal-binding</keyword>
<evidence type="ECO:0000313" key="15">
    <source>
        <dbReference type="EMBL" id="CAF1206214.1"/>
    </source>
</evidence>
<evidence type="ECO:0000313" key="16">
    <source>
        <dbReference type="EMBL" id="CAF1250543.1"/>
    </source>
</evidence>
<evidence type="ECO:0000256" key="4">
    <source>
        <dbReference type="ARBA" id="ARBA00022707"/>
    </source>
</evidence>
<evidence type="ECO:0000256" key="8">
    <source>
        <dbReference type="ARBA" id="ARBA00023034"/>
    </source>
</evidence>
<dbReference type="SUPFAM" id="SSF52540">
    <property type="entry name" value="P-loop containing nucleoside triphosphate hydrolases"/>
    <property type="match status" value="1"/>
</dbReference>
<dbReference type="GO" id="GO:0005794">
    <property type="term" value="C:Golgi apparatus"/>
    <property type="evidence" value="ECO:0007669"/>
    <property type="project" value="UniProtKB-SubCell"/>
</dbReference>
<dbReference type="InterPro" id="IPR005225">
    <property type="entry name" value="Small_GTP-bd"/>
</dbReference>
<feature type="binding site" evidence="11">
    <location>
        <position position="174"/>
    </location>
    <ligand>
        <name>Mg(2+)</name>
        <dbReference type="ChEBI" id="CHEBI:18420"/>
        <label>1</label>
    </ligand>
</feature>
<dbReference type="GO" id="GO:0016192">
    <property type="term" value="P:vesicle-mediated transport"/>
    <property type="evidence" value="ECO:0007669"/>
    <property type="project" value="UniProtKB-KW"/>
</dbReference>
<dbReference type="InterPro" id="IPR036705">
    <property type="entry name" value="Ribosyl_crysJ1_sf"/>
</dbReference>
<comment type="subcellular location">
    <subcellularLocation>
        <location evidence="1">Golgi apparatus</location>
    </subcellularLocation>
</comment>
<dbReference type="SMART" id="SM00178">
    <property type="entry name" value="SAR"/>
    <property type="match status" value="1"/>
</dbReference>
<evidence type="ECO:0008006" key="19">
    <source>
        <dbReference type="Google" id="ProtNLM"/>
    </source>
</evidence>
<dbReference type="PRINTS" id="PR00328">
    <property type="entry name" value="SAR1GTPBP"/>
</dbReference>
<keyword evidence="10" id="KW-0449">Lipoprotein</keyword>
<gene>
    <name evidence="17" type="ORF">OTI717_LOCUS8596</name>
    <name evidence="16" type="ORF">RFH988_LOCUS27146</name>
    <name evidence="15" type="ORF">SEV965_LOCUS21421</name>
</gene>
<dbReference type="PROSITE" id="PS51417">
    <property type="entry name" value="ARF"/>
    <property type="match status" value="1"/>
</dbReference>
<sequence length="230" mass="26687">MKLDEVVATIPTVGFNVETVEFKNIRMTAWDAGGSDKNRSLWRHYYQNTRAIVFVVDSNDRERINDASEQLHSMLIEDELRDIPVVVLANKQDLLNAMSPSELTDKLGLEKLTPNRKWYIQATVATQKQGLWEGFEWLADVLVNRNTFEAVLWAFWNNNNFQQDVLYTVNLGDDTKATAAIYDQMAGAYYDYDRIPIQWVNQLYANILISCTAEWLYFILDRNSKIDEKT</sequence>
<evidence type="ECO:0000256" key="9">
    <source>
        <dbReference type="ARBA" id="ARBA00023134"/>
    </source>
</evidence>
<keyword evidence="11" id="KW-0460">Magnesium</keyword>
<accession>A0A814WSK5</accession>
<keyword evidence="3" id="KW-0813">Transport</keyword>
<dbReference type="Gene3D" id="3.40.50.300">
    <property type="entry name" value="P-loop containing nucleotide triphosphate hydrolases"/>
    <property type="match status" value="1"/>
</dbReference>
<keyword evidence="8" id="KW-0333">Golgi apparatus</keyword>
<name>A0A814WSK5_9BILA</name>
<dbReference type="AlphaFoldDB" id="A0A814WSK5"/>
<evidence type="ECO:0000256" key="2">
    <source>
        <dbReference type="ARBA" id="ARBA00010290"/>
    </source>
</evidence>
<keyword evidence="6" id="KW-0931">ER-Golgi transport</keyword>
<evidence type="ECO:0000256" key="12">
    <source>
        <dbReference type="PIRSR" id="PIRSR606689-1"/>
    </source>
</evidence>
<dbReference type="Proteomes" id="UP000663889">
    <property type="component" value="Unassembled WGS sequence"/>
</dbReference>
<proteinExistence type="inferred from homology"/>
<evidence type="ECO:0000256" key="7">
    <source>
        <dbReference type="ARBA" id="ARBA00022927"/>
    </source>
</evidence>
<evidence type="ECO:0000256" key="5">
    <source>
        <dbReference type="ARBA" id="ARBA00022741"/>
    </source>
</evidence>
<dbReference type="NCBIfam" id="TIGR00231">
    <property type="entry name" value="small_GTP"/>
    <property type="match status" value="1"/>
</dbReference>
<evidence type="ECO:0000313" key="17">
    <source>
        <dbReference type="EMBL" id="CAF3636649.1"/>
    </source>
</evidence>
<dbReference type="SUPFAM" id="SSF101478">
    <property type="entry name" value="ADP-ribosylglycohydrolase"/>
    <property type="match status" value="1"/>
</dbReference>
<dbReference type="GO" id="GO:0005525">
    <property type="term" value="F:GTP binding"/>
    <property type="evidence" value="ECO:0007669"/>
    <property type="project" value="UniProtKB-KW"/>
</dbReference>
<dbReference type="EMBL" id="CAJNOO010002256">
    <property type="protein sequence ID" value="CAF1250543.1"/>
    <property type="molecule type" value="Genomic_DNA"/>
</dbReference>
<feature type="binding site" evidence="13">
    <location>
        <position position="12"/>
    </location>
    <ligand>
        <name>Mg(2+)</name>
        <dbReference type="ChEBI" id="CHEBI:18420"/>
    </ligand>
</feature>
<evidence type="ECO:0000256" key="6">
    <source>
        <dbReference type="ARBA" id="ARBA00022892"/>
    </source>
</evidence>
<dbReference type="Proteomes" id="UP000663882">
    <property type="component" value="Unassembled WGS sequence"/>
</dbReference>
<evidence type="ECO:0000256" key="14">
    <source>
        <dbReference type="RuleBase" id="RU003925"/>
    </source>
</evidence>
<keyword evidence="5 12" id="KW-0547">Nucleotide-binding</keyword>
<evidence type="ECO:0000256" key="10">
    <source>
        <dbReference type="ARBA" id="ARBA00023288"/>
    </source>
</evidence>
<dbReference type="FunFam" id="3.40.50.300:FF:003500">
    <property type="entry name" value="ADP-ribosylation factor 1"/>
    <property type="match status" value="1"/>
</dbReference>
<evidence type="ECO:0000256" key="11">
    <source>
        <dbReference type="PIRSR" id="PIRSR605502-1"/>
    </source>
</evidence>
<evidence type="ECO:0000313" key="18">
    <source>
        <dbReference type="Proteomes" id="UP000663889"/>
    </source>
</evidence>
<comment type="similarity">
    <text evidence="2 14">Belongs to the small GTPase superfamily. Arf family.</text>
</comment>